<keyword evidence="4" id="KW-0479">Metal-binding</keyword>
<dbReference type="GO" id="GO:0043365">
    <property type="term" value="F:[formate-C-acetyltransferase]-activating enzyme activity"/>
    <property type="evidence" value="ECO:0007669"/>
    <property type="project" value="InterPro"/>
</dbReference>
<evidence type="ECO:0000313" key="32">
    <source>
        <dbReference type="EMBL" id="RHA82495.1"/>
    </source>
</evidence>
<evidence type="ECO:0000313" key="39">
    <source>
        <dbReference type="Proteomes" id="UP000283872"/>
    </source>
</evidence>
<keyword evidence="5" id="KW-0408">Iron</keyword>
<dbReference type="SFLD" id="SFLDG01063">
    <property type="entry name" value="activating_enzymes__group_1"/>
    <property type="match status" value="1"/>
</dbReference>
<evidence type="ECO:0000313" key="12">
    <source>
        <dbReference type="EMBL" id="MCP9599923.1"/>
    </source>
</evidence>
<dbReference type="EMBL" id="QSSA01000028">
    <property type="protein sequence ID" value="RGL57341.1"/>
    <property type="molecule type" value="Genomic_DNA"/>
</dbReference>
<dbReference type="EMBL" id="JAPDUM010000001">
    <property type="protein sequence ID" value="MCW4165570.1"/>
    <property type="molecule type" value="Genomic_DNA"/>
</dbReference>
<dbReference type="AlphaFoldDB" id="A0A3E5E3E8"/>
<dbReference type="EMBL" id="VZCR01000061">
    <property type="protein sequence ID" value="MQN32288.1"/>
    <property type="molecule type" value="Genomic_DNA"/>
</dbReference>
<dbReference type="SFLD" id="SFLDG01066">
    <property type="entry name" value="organic_radical-activating_enz"/>
    <property type="match status" value="1"/>
</dbReference>
<evidence type="ECO:0000313" key="24">
    <source>
        <dbReference type="EMBL" id="MQO92570.1"/>
    </source>
</evidence>
<proteinExistence type="inferred from homology"/>
<dbReference type="Pfam" id="PF13353">
    <property type="entry name" value="Fer4_12"/>
    <property type="match status" value="1"/>
</dbReference>
<evidence type="ECO:0000313" key="33">
    <source>
        <dbReference type="EMBL" id="RHG66162.1"/>
    </source>
</evidence>
<evidence type="ECO:0000256" key="3">
    <source>
        <dbReference type="ARBA" id="ARBA00022691"/>
    </source>
</evidence>
<evidence type="ECO:0000313" key="37">
    <source>
        <dbReference type="Proteomes" id="UP000283672"/>
    </source>
</evidence>
<evidence type="ECO:0000313" key="16">
    <source>
        <dbReference type="EMBL" id="MCW4155212.1"/>
    </source>
</evidence>
<evidence type="ECO:0000313" key="29">
    <source>
        <dbReference type="EMBL" id="RGW68022.1"/>
    </source>
</evidence>
<evidence type="ECO:0000313" key="38">
    <source>
        <dbReference type="Proteomes" id="UP000283785"/>
    </source>
</evidence>
<evidence type="ECO:0000313" key="43">
    <source>
        <dbReference type="Proteomes" id="UP000285604"/>
    </source>
</evidence>
<evidence type="ECO:0000256" key="4">
    <source>
        <dbReference type="ARBA" id="ARBA00022723"/>
    </source>
</evidence>
<comment type="caution">
    <text evidence="12">The sequence shown here is derived from an EMBL/GenBank/DDBJ whole genome shotgun (WGS) entry which is preliminary data.</text>
</comment>
<evidence type="ECO:0000256" key="7">
    <source>
        <dbReference type="PIRNR" id="PIRNR000368"/>
    </source>
</evidence>
<reference evidence="13" key="6">
    <citation type="submission" date="2022-11" db="EMBL/GenBank/DDBJ databases">
        <title>Genomic repertoires linked with pathogenic potency of arthritogenic Prevotella copri isolated from the gut of rheumatoid arthritis patients.</title>
        <authorList>
            <person name="Nii T."/>
            <person name="Maeda Y."/>
            <person name="Motooka D."/>
            <person name="Naito M."/>
            <person name="Matsumoto Y."/>
            <person name="Ogawa T."/>
            <person name="Oguro-Igashira E."/>
            <person name="Kishikawa T."/>
            <person name="Yamashita M."/>
            <person name="Koizumi S."/>
            <person name="Kurakawa T."/>
            <person name="Okumura R."/>
            <person name="Kayama H."/>
            <person name="Murakami M."/>
            <person name="Sakaguchi T."/>
            <person name="Das B."/>
            <person name="Nakamura S."/>
            <person name="Okada Y."/>
            <person name="Kumanogoh A."/>
            <person name="Takeda K."/>
        </authorList>
    </citation>
    <scope>NUCLEOTIDE SEQUENCE</scope>
    <source>
        <strain evidence="16">H012_8</strain>
        <strain evidence="14">H019-1</strain>
        <strain evidence="15">H105_2-2</strain>
        <strain evidence="13">N016-13</strain>
        <strain evidence="17">RA-N001-16</strain>
    </source>
</reference>
<dbReference type="Proteomes" id="UP000420707">
    <property type="component" value="Unassembled WGS sequence"/>
</dbReference>
<dbReference type="Proteomes" id="UP000285604">
    <property type="component" value="Unassembled WGS sequence"/>
</dbReference>
<dbReference type="RefSeq" id="WP_022121338.1">
    <property type="nucleotide sequence ID" value="NZ_CATKVU010000006.1"/>
</dbReference>
<dbReference type="EMBL" id="VZCC01000105">
    <property type="protein sequence ID" value="MQN85079.1"/>
    <property type="molecule type" value="Genomic_DNA"/>
</dbReference>
<evidence type="ECO:0000313" key="11">
    <source>
        <dbReference type="EMBL" id="MCP9550498.1"/>
    </source>
</evidence>
<dbReference type="Proteomes" id="UP001209476">
    <property type="component" value="Unassembled WGS sequence"/>
</dbReference>
<evidence type="ECO:0000313" key="18">
    <source>
        <dbReference type="EMBL" id="MQN09269.1"/>
    </source>
</evidence>
<reference evidence="19" key="7">
    <citation type="submission" date="2023-08" db="EMBL/GenBank/DDBJ databases">
        <title>Distinct polysaccharide growth profiles of human intestinal Prevotella copri isolates.</title>
        <authorList>
            <person name="Fehlner-Peach H."/>
            <person name="Magnabosco C."/>
            <person name="Raghavan V."/>
            <person name="Scher J.U."/>
            <person name="Tett A."/>
            <person name="Cox L.M."/>
            <person name="Gottsegen C."/>
            <person name="Watters A."/>
            <person name="Wiltshire- Gordon J.D."/>
            <person name="Segata N."/>
            <person name="Bonneau R."/>
            <person name="Littman D.R."/>
        </authorList>
    </citation>
    <scope>NUCLEOTIDE SEQUENCE</scope>
    <source>
        <strain evidence="20">IAA108</strain>
        <strain evidence="53">iAA108</strain>
        <strain evidence="19">IAP146</strain>
        <strain evidence="52">iAU3127</strain>
        <strain evidence="21">IP54</strain>
    </source>
</reference>
<organism evidence="12 54">
    <name type="scientific">Segatella copri</name>
    <dbReference type="NCBI Taxonomy" id="165179"/>
    <lineage>
        <taxon>Bacteria</taxon>
        <taxon>Pseudomonadati</taxon>
        <taxon>Bacteroidota</taxon>
        <taxon>Bacteroidia</taxon>
        <taxon>Bacteroidales</taxon>
        <taxon>Prevotellaceae</taxon>
        <taxon>Segatella</taxon>
    </lineage>
</organism>
<evidence type="ECO:0000313" key="20">
    <source>
        <dbReference type="EMBL" id="MQN85079.1"/>
    </source>
</evidence>
<dbReference type="Proteomes" id="UP000283872">
    <property type="component" value="Unassembled WGS sequence"/>
</dbReference>
<dbReference type="EMBL" id="JAHOEP010000038">
    <property type="protein sequence ID" value="MBV3409176.1"/>
    <property type="molecule type" value="Genomic_DNA"/>
</dbReference>
<dbReference type="EMBL" id="QRIN01000023">
    <property type="protein sequence ID" value="RHG66162.1"/>
    <property type="molecule type" value="Genomic_DNA"/>
</dbReference>
<dbReference type="EMBL" id="QROP01000021">
    <property type="protein sequence ID" value="RHL37219.1"/>
    <property type="molecule type" value="Genomic_DNA"/>
</dbReference>
<dbReference type="Proteomes" id="UP000421408">
    <property type="component" value="Unassembled WGS sequence"/>
</dbReference>
<reference evidence="8" key="3">
    <citation type="submission" date="2021-06" db="EMBL/GenBank/DDBJ databases">
        <title>Collection of gut derived symbiotic bacterial strains cultured from healthy donors.</title>
        <authorList>
            <person name="Lin H."/>
            <person name="Littmann E."/>
            <person name="Pamer E.G."/>
        </authorList>
    </citation>
    <scope>NUCLEOTIDE SEQUENCE</scope>
    <source>
        <strain evidence="8">MSK.21.60</strain>
    </source>
</reference>
<dbReference type="Proteomes" id="UP000283785">
    <property type="component" value="Unassembled WGS sequence"/>
</dbReference>
<evidence type="ECO:0000313" key="53">
    <source>
        <dbReference type="Proteomes" id="UP000421408"/>
    </source>
</evidence>
<dbReference type="EMBL" id="VZBQ01000155">
    <property type="protein sequence ID" value="MQN91111.1"/>
    <property type="molecule type" value="Genomic_DNA"/>
</dbReference>
<dbReference type="Proteomes" id="UP000285776">
    <property type="component" value="Unassembled WGS sequence"/>
</dbReference>
<evidence type="ECO:0000313" key="28">
    <source>
        <dbReference type="EMBL" id="RGW39152.1"/>
    </source>
</evidence>
<dbReference type="SFLD" id="SFLDS00029">
    <property type="entry name" value="Radical_SAM"/>
    <property type="match status" value="1"/>
</dbReference>
<evidence type="ECO:0000256" key="5">
    <source>
        <dbReference type="ARBA" id="ARBA00023004"/>
    </source>
</evidence>
<dbReference type="CDD" id="cd01335">
    <property type="entry name" value="Radical_SAM"/>
    <property type="match status" value="1"/>
</dbReference>
<dbReference type="EMBL" id="QSAQ01000017">
    <property type="protein sequence ID" value="RGW68022.1"/>
    <property type="molecule type" value="Genomic_DNA"/>
</dbReference>
<dbReference type="EMBL" id="VZBT01000097">
    <property type="protein sequence ID" value="MQO04930.1"/>
    <property type="molecule type" value="Genomic_DNA"/>
</dbReference>
<dbReference type="Proteomes" id="UP001196316">
    <property type="component" value="Unassembled WGS sequence"/>
</dbReference>
<evidence type="ECO:0000313" key="48">
    <source>
        <dbReference type="Proteomes" id="UP000390763"/>
    </source>
</evidence>
<dbReference type="Proteomes" id="UP001208620">
    <property type="component" value="Unassembled WGS sequence"/>
</dbReference>
<protein>
    <recommendedName>
        <fullName evidence="7">Anaerobic ribonucleoside-triphosphate reductase-activating protein</fullName>
        <ecNumber evidence="7">1.97.1.-</ecNumber>
    </recommendedName>
</protein>
<evidence type="ECO:0000313" key="47">
    <source>
        <dbReference type="Proteomes" id="UP000358159"/>
    </source>
</evidence>
<dbReference type="PANTHER" id="PTHR30352:SF2">
    <property type="entry name" value="ANAEROBIC RIBONUCLEOSIDE-TRIPHOSPHATE REDUCTASE-ACTIVATING PROTEIN"/>
    <property type="match status" value="1"/>
</dbReference>
<keyword evidence="7" id="KW-0560">Oxidoreductase</keyword>
<dbReference type="PIRSF" id="PIRSF000368">
    <property type="entry name" value="NrdG"/>
    <property type="match status" value="1"/>
</dbReference>
<dbReference type="EMBL" id="QSFW01000043">
    <property type="protein sequence ID" value="RHA82495.1"/>
    <property type="molecule type" value="Genomic_DNA"/>
</dbReference>
<dbReference type="EC" id="1.97.1.-" evidence="7"/>
<reference evidence="47 48" key="2">
    <citation type="submission" date="2019-09" db="EMBL/GenBank/DDBJ databases">
        <title>Distinct polysaccharide growth profiles of human intestinal Prevotella copri isolates.</title>
        <authorList>
            <person name="Fehlner-Peach H."/>
            <person name="Magnabosco C."/>
            <person name="Raghavan V."/>
            <person name="Scher J.U."/>
            <person name="Tett A."/>
            <person name="Cox L.M."/>
            <person name="Gottsegen C."/>
            <person name="Watters A."/>
            <person name="Wiltshire- Gordon J.D."/>
            <person name="Segata N."/>
            <person name="Bonneau R."/>
            <person name="Littman D.R."/>
        </authorList>
    </citation>
    <scope>NUCLEOTIDE SEQUENCE [LARGE SCALE GENOMIC DNA]</scope>
    <source>
        <strain evidence="23 47">BVe41219</strain>
        <strain evidence="48">iAK279</strain>
        <strain evidence="22">IAK279</strain>
        <strain evidence="51">iAP146</strain>
        <strain evidence="24">IAU3127</strain>
        <strain evidence="18">IK21513</strain>
        <strain evidence="49">iK21513</strain>
        <strain evidence="50">iP54</strain>
    </source>
</reference>
<dbReference type="InterPro" id="IPR034457">
    <property type="entry name" value="Organic_radical-activating"/>
</dbReference>
<dbReference type="EMBL" id="QSCI01000026">
    <property type="protein sequence ID" value="RGX95523.1"/>
    <property type="molecule type" value="Genomic_DNA"/>
</dbReference>
<dbReference type="EMBL" id="JANDWU010000034">
    <property type="protein sequence ID" value="MCP9550498.1"/>
    <property type="molecule type" value="Genomic_DNA"/>
</dbReference>
<evidence type="ECO:0000313" key="9">
    <source>
        <dbReference type="EMBL" id="MCE4121803.1"/>
    </source>
</evidence>
<evidence type="ECO:0000313" key="52">
    <source>
        <dbReference type="Proteomes" id="UP000421283"/>
    </source>
</evidence>
<evidence type="ECO:0000313" key="45">
    <source>
        <dbReference type="Proteomes" id="UP000286077"/>
    </source>
</evidence>
<dbReference type="Proteomes" id="UP000286501">
    <property type="component" value="Unassembled WGS sequence"/>
</dbReference>
<dbReference type="GO" id="GO:0046872">
    <property type="term" value="F:metal ion binding"/>
    <property type="evidence" value="ECO:0007669"/>
    <property type="project" value="UniProtKB-KW"/>
</dbReference>
<dbReference type="InterPro" id="IPR012837">
    <property type="entry name" value="NrdG"/>
</dbReference>
<dbReference type="PANTHER" id="PTHR30352">
    <property type="entry name" value="PYRUVATE FORMATE-LYASE-ACTIVATING ENZYME"/>
    <property type="match status" value="1"/>
</dbReference>
<reference evidence="36 37" key="1">
    <citation type="submission" date="2018-08" db="EMBL/GenBank/DDBJ databases">
        <title>A genome reference for cultivated species of the human gut microbiota.</title>
        <authorList>
            <person name="Zou Y."/>
            <person name="Xue W."/>
            <person name="Luo G."/>
        </authorList>
    </citation>
    <scope>NUCLEOTIDE SEQUENCE [LARGE SCALE GENOMIC DNA]</scope>
    <source>
        <strain evidence="30 44">AF10-17</strain>
        <strain evidence="29 45">AF11-14</strain>
        <strain evidence="28 38">AF12-50</strain>
        <strain evidence="27 42">AF15-25</strain>
        <strain evidence="26 39">AF24-12</strain>
        <strain evidence="35 37">AF38-11</strain>
        <strain evidence="34 40">AM16-54</strain>
        <strain evidence="33 46">AM22-1</strain>
        <strain evidence="32 41">AM42-23AC</strain>
        <strain evidence="31 43">OF03-3</strain>
        <strain evidence="25 36">TF06-40</strain>
    </source>
</reference>
<evidence type="ECO:0000313" key="34">
    <source>
        <dbReference type="EMBL" id="RHH83915.1"/>
    </source>
</evidence>
<dbReference type="Proteomes" id="UP001206014">
    <property type="component" value="Unassembled WGS sequence"/>
</dbReference>
<accession>A0A3E5E3E8</accession>
<dbReference type="Proteomes" id="UP000283672">
    <property type="component" value="Unassembled WGS sequence"/>
</dbReference>
<dbReference type="Proteomes" id="UP001205506">
    <property type="component" value="Unassembled WGS sequence"/>
</dbReference>
<dbReference type="SFLD" id="SFLDF00299">
    <property type="entry name" value="anaerobic_ribonucleoside-triph"/>
    <property type="match status" value="1"/>
</dbReference>
<evidence type="ECO:0000313" key="19">
    <source>
        <dbReference type="EMBL" id="MQN32288.1"/>
    </source>
</evidence>
<evidence type="ECO:0000313" key="41">
    <source>
        <dbReference type="Proteomes" id="UP000284990"/>
    </source>
</evidence>
<evidence type="ECO:0000313" key="26">
    <source>
        <dbReference type="EMBL" id="RGS14942.1"/>
    </source>
</evidence>
<dbReference type="Proteomes" id="UP000285236">
    <property type="component" value="Unassembled WGS sequence"/>
</dbReference>
<comment type="similarity">
    <text evidence="7">Belongs to the organic radical-activating enzymes family.</text>
</comment>
<dbReference type="Proteomes" id="UP001204486">
    <property type="component" value="Unassembled WGS sequence"/>
</dbReference>
<dbReference type="EMBL" id="JAPDUS010000007">
    <property type="protein sequence ID" value="MCW4093031.1"/>
    <property type="molecule type" value="Genomic_DNA"/>
</dbReference>
<evidence type="ECO:0000313" key="40">
    <source>
        <dbReference type="Proteomes" id="UP000284548"/>
    </source>
</evidence>
<dbReference type="Proteomes" id="UP000420635">
    <property type="component" value="Unassembled WGS sequence"/>
</dbReference>
<evidence type="ECO:0000313" key="49">
    <source>
        <dbReference type="Proteomes" id="UP000406735"/>
    </source>
</evidence>
<keyword evidence="3" id="KW-0949">S-adenosyl-L-methionine</keyword>
<dbReference type="Gene3D" id="3.20.20.70">
    <property type="entry name" value="Aldolase class I"/>
    <property type="match status" value="1"/>
</dbReference>
<dbReference type="InterPro" id="IPR058240">
    <property type="entry name" value="rSAM_sf"/>
</dbReference>
<evidence type="ECO:0000313" key="22">
    <source>
        <dbReference type="EMBL" id="MQO04930.1"/>
    </source>
</evidence>
<dbReference type="GO" id="GO:0051539">
    <property type="term" value="F:4 iron, 4 sulfur cluster binding"/>
    <property type="evidence" value="ECO:0007669"/>
    <property type="project" value="UniProtKB-KW"/>
</dbReference>
<dbReference type="EMBL" id="QRVA01000021">
    <property type="protein sequence ID" value="RGS14942.1"/>
    <property type="molecule type" value="Genomic_DNA"/>
</dbReference>
<evidence type="ECO:0000313" key="15">
    <source>
        <dbReference type="EMBL" id="MCW4137226.1"/>
    </source>
</evidence>
<dbReference type="EMBL" id="VZCY01000036">
    <property type="protein sequence ID" value="MQN09269.1"/>
    <property type="molecule type" value="Genomic_DNA"/>
</dbReference>
<evidence type="ECO:0000313" key="30">
    <source>
        <dbReference type="EMBL" id="RGW78555.1"/>
    </source>
</evidence>
<evidence type="ECO:0000313" key="17">
    <source>
        <dbReference type="EMBL" id="MCW4165570.1"/>
    </source>
</evidence>
<dbReference type="Proteomes" id="UP000284548">
    <property type="component" value="Unassembled WGS sequence"/>
</dbReference>
<reference evidence="12" key="5">
    <citation type="submission" date="2022-07" db="EMBL/GenBank/DDBJ databases">
        <title>Prevotella copri.</title>
        <authorList>
            <person name="Yang C."/>
        </authorList>
    </citation>
    <scope>NUCLEOTIDE SEQUENCE</scope>
    <source>
        <strain evidence="12">HF1476</strain>
        <strain evidence="11">HF1805</strain>
        <strain evidence="10">HF88</strain>
    </source>
</reference>
<reference evidence="9" key="4">
    <citation type="submission" date="2021-12" db="EMBL/GenBank/DDBJ databases">
        <authorList>
            <person name="Lv X."/>
        </authorList>
    </citation>
    <scope>NUCLEOTIDE SEQUENCE</scope>
    <source>
        <strain evidence="9">HF2106</strain>
    </source>
</reference>
<evidence type="ECO:0000313" key="10">
    <source>
        <dbReference type="EMBL" id="MCP9500393.1"/>
    </source>
</evidence>
<dbReference type="EMBL" id="JAPDVG010000001">
    <property type="protein sequence ID" value="MCW4131229.1"/>
    <property type="molecule type" value="Genomic_DNA"/>
</dbReference>
<evidence type="ECO:0000313" key="23">
    <source>
        <dbReference type="EMBL" id="MQO54515.1"/>
    </source>
</evidence>
<evidence type="ECO:0000313" key="31">
    <source>
        <dbReference type="EMBL" id="RGX95523.1"/>
    </source>
</evidence>
<dbReference type="Proteomes" id="UP001209168">
    <property type="component" value="Unassembled WGS sequence"/>
</dbReference>
<evidence type="ECO:0000256" key="6">
    <source>
        <dbReference type="ARBA" id="ARBA00023014"/>
    </source>
</evidence>
<dbReference type="EMBL" id="JAPDVH010000001">
    <property type="protein sequence ID" value="MCW4155212.1"/>
    <property type="molecule type" value="Genomic_DNA"/>
</dbReference>
<dbReference type="EMBL" id="QSAV01000027">
    <property type="protein sequence ID" value="RGW78555.1"/>
    <property type="molecule type" value="Genomic_DNA"/>
</dbReference>
<dbReference type="NCBIfam" id="TIGR02491">
    <property type="entry name" value="NrdG"/>
    <property type="match status" value="1"/>
</dbReference>
<evidence type="ECO:0000313" key="8">
    <source>
        <dbReference type="EMBL" id="MBV3409176.1"/>
    </source>
</evidence>
<comment type="function">
    <text evidence="7">Activation of anaerobic ribonucleoside-triphosphate reductase under anaerobic conditions by generation of an organic free radical, using S-adenosylmethionine and reduced flavodoxin as cosubstrates to produce 5'-deoxy-adenosine.</text>
</comment>
<evidence type="ECO:0000313" key="50">
    <source>
        <dbReference type="Proteomes" id="UP000420635"/>
    </source>
</evidence>
<dbReference type="Proteomes" id="UP000406735">
    <property type="component" value="Unassembled WGS sequence"/>
</dbReference>
<keyword evidence="6" id="KW-0411">Iron-sulfur</keyword>
<dbReference type="Proteomes" id="UP000390763">
    <property type="component" value="Unassembled WGS sequence"/>
</dbReference>
<dbReference type="GO" id="GO:0004748">
    <property type="term" value="F:ribonucleoside-diphosphate reductase activity, thioredoxin disulfide as acceptor"/>
    <property type="evidence" value="ECO:0007669"/>
    <property type="project" value="TreeGrafter"/>
</dbReference>
<evidence type="ECO:0000313" key="46">
    <source>
        <dbReference type="Proteomes" id="UP000286501"/>
    </source>
</evidence>
<evidence type="ECO:0000313" key="25">
    <source>
        <dbReference type="EMBL" id="RGL57341.1"/>
    </source>
</evidence>
<evidence type="ECO:0000256" key="1">
    <source>
        <dbReference type="ARBA" id="ARBA00001966"/>
    </source>
</evidence>
<dbReference type="EMBL" id="JANDWN010000018">
    <property type="protein sequence ID" value="MCP9599923.1"/>
    <property type="molecule type" value="Genomic_DNA"/>
</dbReference>
<dbReference type="EMBL" id="JAPDVD010000001">
    <property type="protein sequence ID" value="MCW4137226.1"/>
    <property type="molecule type" value="Genomic_DNA"/>
</dbReference>
<dbReference type="InterPro" id="IPR013785">
    <property type="entry name" value="Aldolase_TIM"/>
</dbReference>
<evidence type="ECO:0000313" key="35">
    <source>
        <dbReference type="EMBL" id="RHL37219.1"/>
    </source>
</evidence>
<evidence type="ECO:0000313" key="42">
    <source>
        <dbReference type="Proteomes" id="UP000285236"/>
    </source>
</evidence>
<evidence type="ECO:0000313" key="13">
    <source>
        <dbReference type="EMBL" id="MCW4093031.1"/>
    </source>
</evidence>
<evidence type="ECO:0000313" key="21">
    <source>
        <dbReference type="EMBL" id="MQN91111.1"/>
    </source>
</evidence>
<evidence type="ECO:0000313" key="27">
    <source>
        <dbReference type="EMBL" id="RGU96383.1"/>
    </source>
</evidence>
<dbReference type="Proteomes" id="UP000261187">
    <property type="component" value="Unassembled WGS sequence"/>
</dbReference>
<dbReference type="SUPFAM" id="SSF102114">
    <property type="entry name" value="Radical SAM enzymes"/>
    <property type="match status" value="1"/>
</dbReference>
<dbReference type="EMBL" id="QRYP01000023">
    <property type="protein sequence ID" value="RGU96383.1"/>
    <property type="molecule type" value="Genomic_DNA"/>
</dbReference>
<dbReference type="EMBL" id="JAJTVO010000008">
    <property type="protein sequence ID" value="MCE4121803.1"/>
    <property type="molecule type" value="Genomic_DNA"/>
</dbReference>
<dbReference type="Proteomes" id="UP001209417">
    <property type="component" value="Unassembled WGS sequence"/>
</dbReference>
<dbReference type="EMBL" id="VZAP01000099">
    <property type="protein sequence ID" value="MQO92570.1"/>
    <property type="molecule type" value="Genomic_DNA"/>
</dbReference>
<dbReference type="EMBL" id="QRKB01000007">
    <property type="protein sequence ID" value="RHH83915.1"/>
    <property type="molecule type" value="Genomic_DNA"/>
</dbReference>
<dbReference type="EMBL" id="QSAG01000062">
    <property type="protein sequence ID" value="RGW39152.1"/>
    <property type="molecule type" value="Genomic_DNA"/>
</dbReference>
<dbReference type="InterPro" id="IPR007197">
    <property type="entry name" value="rSAM"/>
</dbReference>
<dbReference type="Proteomes" id="UP001209074">
    <property type="component" value="Unassembled WGS sequence"/>
</dbReference>
<evidence type="ECO:0000313" key="44">
    <source>
        <dbReference type="Proteomes" id="UP000285776"/>
    </source>
</evidence>
<dbReference type="Proteomes" id="UP000358159">
    <property type="component" value="Unassembled WGS sequence"/>
</dbReference>
<dbReference type="EMBL" id="VZAZ01000007">
    <property type="protein sequence ID" value="MQO54515.1"/>
    <property type="molecule type" value="Genomic_DNA"/>
</dbReference>
<dbReference type="Proteomes" id="UP000421283">
    <property type="component" value="Unassembled WGS sequence"/>
</dbReference>
<dbReference type="Proteomes" id="UP001200307">
    <property type="component" value="Unassembled WGS sequence"/>
</dbReference>
<dbReference type="Proteomes" id="UP000286077">
    <property type="component" value="Unassembled WGS sequence"/>
</dbReference>
<dbReference type="EMBL" id="JANDXR010000001">
    <property type="protein sequence ID" value="MCP9500393.1"/>
    <property type="molecule type" value="Genomic_DNA"/>
</dbReference>
<evidence type="ECO:0000313" key="51">
    <source>
        <dbReference type="Proteomes" id="UP000420707"/>
    </source>
</evidence>
<name>A0A3E5E3E8_9BACT</name>
<comment type="cofactor">
    <cofactor evidence="1">
        <name>[4Fe-4S] cluster</name>
        <dbReference type="ChEBI" id="CHEBI:49883"/>
    </cofactor>
</comment>
<evidence type="ECO:0000256" key="2">
    <source>
        <dbReference type="ARBA" id="ARBA00022485"/>
    </source>
</evidence>
<sequence>MISVLSIVHDTMVDGPGFRTSIYCAGCPNHCPGCHNPQSWDISHGTMTSTDELMKEIMSDPFANVTFSGGDPMFQAKGFAELARAIREQSSKSIWCFTGYLFENLVKNPEQLELLRQIDVLVDGPFVQALRDEDLFFRGSSNQRIINVQKSLKEGRVIELNLTTENPNPVL</sequence>
<gene>
    <name evidence="12" type="primary">nrdG</name>
    <name evidence="35" type="ORF">DW026_09210</name>
    <name evidence="34" type="ORF">DW192_04630</name>
    <name evidence="33" type="ORF">DW250_07005</name>
    <name evidence="32" type="ORF">DW916_15050</name>
    <name evidence="30" type="ORF">DWV53_09265</name>
    <name evidence="29" type="ORF">DWV60_07715</name>
    <name evidence="28" type="ORF">DWV76_16135</name>
    <name evidence="27" type="ORF">DWW35_09175</name>
    <name evidence="26" type="ORF">DWY11_09305</name>
    <name evidence="31" type="ORF">DXA63_07565</name>
    <name evidence="25" type="ORF">DXC61_11825</name>
    <name evidence="24" type="ORF">F7D31_07825</name>
    <name evidence="23" type="ORF">F7D42_02085</name>
    <name evidence="21" type="ORF">F7D59_14950</name>
    <name evidence="22" type="ORF">F7D62_12660</name>
    <name evidence="20" type="ORF">F7D74_14090</name>
    <name evidence="19" type="ORF">F7D90_10065</name>
    <name evidence="18" type="ORF">F7D97_04815</name>
    <name evidence="8" type="ORF">KSW80_12350</name>
    <name evidence="9" type="ORF">LYY06_05910</name>
    <name evidence="12" type="ORF">NNC55_08155</name>
    <name evidence="11" type="ORF">NNC68_13615</name>
    <name evidence="10" type="ORF">NND11_02305</name>
    <name evidence="17" type="ORF">ONS98_10140</name>
    <name evidence="15" type="ORF">ONT01_05460</name>
    <name evidence="13" type="ORF">ONT05_05580</name>
    <name evidence="14" type="ORF">ONT19_06430</name>
    <name evidence="16" type="ORF">ONT23_06605</name>
</gene>
<evidence type="ECO:0000313" key="36">
    <source>
        <dbReference type="Proteomes" id="UP000261187"/>
    </source>
</evidence>
<evidence type="ECO:0000313" key="14">
    <source>
        <dbReference type="EMBL" id="MCW4131229.1"/>
    </source>
</evidence>
<keyword evidence="2" id="KW-0004">4Fe-4S</keyword>
<dbReference type="Proteomes" id="UP000284990">
    <property type="component" value="Unassembled WGS sequence"/>
</dbReference>
<evidence type="ECO:0000313" key="54">
    <source>
        <dbReference type="Proteomes" id="UP001204486"/>
    </source>
</evidence>